<evidence type="ECO:0000313" key="2">
    <source>
        <dbReference type="EMBL" id="KAJ7613377.1"/>
    </source>
</evidence>
<keyword evidence="3" id="KW-1185">Reference proteome</keyword>
<feature type="region of interest" description="Disordered" evidence="1">
    <location>
        <begin position="189"/>
        <end position="212"/>
    </location>
</feature>
<feature type="compositionally biased region" description="Basic and acidic residues" evidence="1">
    <location>
        <begin position="190"/>
        <end position="205"/>
    </location>
</feature>
<proteinExistence type="predicted"/>
<dbReference type="AlphaFoldDB" id="A0AAD7B7V4"/>
<accession>A0AAD7B7V4</accession>
<comment type="caution">
    <text evidence="2">The sequence shown here is derived from an EMBL/GenBank/DDBJ whole genome shotgun (WGS) entry which is preliminary data.</text>
</comment>
<sequence length="337" mass="36920">MPGSQHIGITTAVDQTMKICPNPFFLPPSIYFSQKVLRLSTIPDTNVRRAAGIPTAGIGNATAKALAGASPRRIPSGVPFGVSESDFRRASLGVVETSTIHREDQGIKFSSYLISQPPDSQGLGHIPSDIKFIRDPLDLNKDTTIFFWASEEPPDDERHLPGHPVFLQPSISSINSEPTHAIKGFTQDEYSAKCRPETSRRREGKPTAVQTHGTILPNSHRQEISKESPPNDGTLSAVRVVDNCEASICAIRDKEDLKDGILPGRILADDEVLGSRGWHFIEISDDNRPEDSCKTLCGGRTSKSGCQLRHTKRTATKELWCSKFNWSTCLADHIAGL</sequence>
<dbReference type="EMBL" id="JARKIF010000028">
    <property type="protein sequence ID" value="KAJ7613377.1"/>
    <property type="molecule type" value="Genomic_DNA"/>
</dbReference>
<reference evidence="2" key="1">
    <citation type="submission" date="2023-03" db="EMBL/GenBank/DDBJ databases">
        <title>Massive genome expansion in bonnet fungi (Mycena s.s.) driven by repeated elements and novel gene families across ecological guilds.</title>
        <authorList>
            <consortium name="Lawrence Berkeley National Laboratory"/>
            <person name="Harder C.B."/>
            <person name="Miyauchi S."/>
            <person name="Viragh M."/>
            <person name="Kuo A."/>
            <person name="Thoen E."/>
            <person name="Andreopoulos B."/>
            <person name="Lu D."/>
            <person name="Skrede I."/>
            <person name="Drula E."/>
            <person name="Henrissat B."/>
            <person name="Morin E."/>
            <person name="Kohler A."/>
            <person name="Barry K."/>
            <person name="LaButti K."/>
            <person name="Morin E."/>
            <person name="Salamov A."/>
            <person name="Lipzen A."/>
            <person name="Mereny Z."/>
            <person name="Hegedus B."/>
            <person name="Baldrian P."/>
            <person name="Stursova M."/>
            <person name="Weitz H."/>
            <person name="Taylor A."/>
            <person name="Grigoriev I.V."/>
            <person name="Nagy L.G."/>
            <person name="Martin F."/>
            <person name="Kauserud H."/>
        </authorList>
    </citation>
    <scope>NUCLEOTIDE SEQUENCE</scope>
    <source>
        <strain evidence="2">9284</strain>
    </source>
</reference>
<evidence type="ECO:0000256" key="1">
    <source>
        <dbReference type="SAM" id="MobiDB-lite"/>
    </source>
</evidence>
<protein>
    <submittedName>
        <fullName evidence="2">Uncharacterized protein</fullName>
    </submittedName>
</protein>
<name>A0AAD7B7V4_9AGAR</name>
<organism evidence="2 3">
    <name type="scientific">Roridomyces roridus</name>
    <dbReference type="NCBI Taxonomy" id="1738132"/>
    <lineage>
        <taxon>Eukaryota</taxon>
        <taxon>Fungi</taxon>
        <taxon>Dikarya</taxon>
        <taxon>Basidiomycota</taxon>
        <taxon>Agaricomycotina</taxon>
        <taxon>Agaricomycetes</taxon>
        <taxon>Agaricomycetidae</taxon>
        <taxon>Agaricales</taxon>
        <taxon>Marasmiineae</taxon>
        <taxon>Mycenaceae</taxon>
        <taxon>Roridomyces</taxon>
    </lineage>
</organism>
<evidence type="ECO:0000313" key="3">
    <source>
        <dbReference type="Proteomes" id="UP001221142"/>
    </source>
</evidence>
<gene>
    <name evidence="2" type="ORF">FB45DRAFT_1111803</name>
</gene>
<dbReference type="Proteomes" id="UP001221142">
    <property type="component" value="Unassembled WGS sequence"/>
</dbReference>